<dbReference type="PANTHER" id="PTHR43364">
    <property type="entry name" value="NADH-SPECIFIC METHYLGLYOXAL REDUCTASE-RELATED"/>
    <property type="match status" value="1"/>
</dbReference>
<dbReference type="STRING" id="502682.BMF35_a1131"/>
<proteinExistence type="predicted"/>
<comment type="caution">
    <text evidence="1">The sequence shown here is derived from an EMBL/GenBank/DDBJ whole genome shotgun (WGS) entry which is preliminary data.</text>
</comment>
<organism evidence="1 2">
    <name type="scientific">Aurantiacibacter gangjinensis</name>
    <dbReference type="NCBI Taxonomy" id="502682"/>
    <lineage>
        <taxon>Bacteria</taxon>
        <taxon>Pseudomonadati</taxon>
        <taxon>Pseudomonadota</taxon>
        <taxon>Alphaproteobacteria</taxon>
        <taxon>Sphingomonadales</taxon>
        <taxon>Erythrobacteraceae</taxon>
        <taxon>Aurantiacibacter</taxon>
    </lineage>
</organism>
<dbReference type="InterPro" id="IPR050523">
    <property type="entry name" value="AKR_Detox_Biosynth"/>
</dbReference>
<evidence type="ECO:0000313" key="2">
    <source>
        <dbReference type="Proteomes" id="UP000053070"/>
    </source>
</evidence>
<dbReference type="Gene3D" id="3.20.20.100">
    <property type="entry name" value="NADP-dependent oxidoreductase domain"/>
    <property type="match status" value="1"/>
</dbReference>
<dbReference type="GO" id="GO:0005829">
    <property type="term" value="C:cytosol"/>
    <property type="evidence" value="ECO:0007669"/>
    <property type="project" value="TreeGrafter"/>
</dbReference>
<gene>
    <name evidence="1" type="ORF">AAW01_10660</name>
</gene>
<dbReference type="Pfam" id="PF00248">
    <property type="entry name" value="Aldo_ket_red"/>
    <property type="match status" value="1"/>
</dbReference>
<name>A0A0G9MMR4_9SPHN</name>
<dbReference type="PATRIC" id="fig|502682.8.peg.2168"/>
<dbReference type="OrthoDB" id="7181835at2"/>
<dbReference type="EMBL" id="LBHC01000002">
    <property type="protein sequence ID" value="KLE31904.1"/>
    <property type="molecule type" value="Genomic_DNA"/>
</dbReference>
<dbReference type="InterPro" id="IPR036812">
    <property type="entry name" value="NAD(P)_OxRdtase_dom_sf"/>
</dbReference>
<evidence type="ECO:0000313" key="1">
    <source>
        <dbReference type="EMBL" id="KLE31904.1"/>
    </source>
</evidence>
<dbReference type="PANTHER" id="PTHR43364:SF1">
    <property type="entry name" value="OXIDOREDUCTASE YDHF"/>
    <property type="match status" value="1"/>
</dbReference>
<dbReference type="KEGG" id="egn:BMF35_a1131"/>
<keyword evidence="2" id="KW-1185">Reference proteome</keyword>
<accession>A0A0G9MMR4</accession>
<dbReference type="Proteomes" id="UP000053070">
    <property type="component" value="Unassembled WGS sequence"/>
</dbReference>
<dbReference type="SUPFAM" id="SSF51430">
    <property type="entry name" value="NAD(P)-linked oxidoreductase"/>
    <property type="match status" value="1"/>
</dbReference>
<dbReference type="InterPro" id="IPR023210">
    <property type="entry name" value="NADP_OxRdtase_dom"/>
</dbReference>
<dbReference type="AlphaFoldDB" id="A0A0G9MMR4"/>
<protein>
    <submittedName>
        <fullName evidence="1">Aldo/keto reductase</fullName>
    </submittedName>
</protein>
<reference evidence="1 2" key="1">
    <citation type="submission" date="2015-04" db="EMBL/GenBank/DDBJ databases">
        <title>The draft genome sequence of Erythrobacr gangjinensis K7-2.</title>
        <authorList>
            <person name="Zhuang L."/>
            <person name="Liu Y."/>
            <person name="Shao Z."/>
        </authorList>
    </citation>
    <scope>NUCLEOTIDE SEQUENCE [LARGE SCALE GENOMIC DNA]</scope>
    <source>
        <strain evidence="1 2">K7-2</strain>
    </source>
</reference>
<sequence length="300" mass="32277">MTHLPAPRRRRLGTTGITPSPLGWGMWRTGGSVDETATLLHAALDAGIDLIDTADIYGWTGSGGFGDIEALLGEVLRGEPGMRDRITLVTKGGICLPKPYDQSRDYMESALDASLGRLGTDRIDIYLIHRPDILTHPQELARFLDDAVASGKVRAFGVSNFTTAQIATLDAMLDAPLSVTQPEISPLRIEPLTNGEMDQAMELGLLPMAWSPLAGGRLMQPQTARELAVAEALDSVAEQHAVSRAVAAYGWLMAHPAGIVPIVGSQDPVRITEAAQAMGMRWTRAEWYGVYTAARGEPLP</sequence>
<dbReference type="RefSeq" id="WP_047007255.1">
    <property type="nucleotide sequence ID" value="NZ_CP018097.1"/>
</dbReference>